<evidence type="ECO:0000313" key="4">
    <source>
        <dbReference type="EMBL" id="GGF38023.1"/>
    </source>
</evidence>
<feature type="transmembrane region" description="Helical" evidence="2">
    <location>
        <begin position="151"/>
        <end position="168"/>
    </location>
</feature>
<dbReference type="Pfam" id="PF11992">
    <property type="entry name" value="TgpA_N"/>
    <property type="match status" value="1"/>
</dbReference>
<keyword evidence="2" id="KW-0812">Transmembrane</keyword>
<name>A0A917F0D3_9ACTN</name>
<feature type="compositionally biased region" description="Polar residues" evidence="1">
    <location>
        <begin position="564"/>
        <end position="576"/>
    </location>
</feature>
<dbReference type="Proteomes" id="UP000649179">
    <property type="component" value="Unassembled WGS sequence"/>
</dbReference>
<feature type="region of interest" description="Disordered" evidence="1">
    <location>
        <begin position="544"/>
        <end position="589"/>
    </location>
</feature>
<feature type="transmembrane region" description="Helical" evidence="2">
    <location>
        <begin position="40"/>
        <end position="59"/>
    </location>
</feature>
<feature type="transmembrane region" description="Helical" evidence="2">
    <location>
        <begin position="12"/>
        <end position="34"/>
    </location>
</feature>
<dbReference type="SUPFAM" id="SSF54001">
    <property type="entry name" value="Cysteine proteinases"/>
    <property type="match status" value="1"/>
</dbReference>
<gene>
    <name evidence="4" type="ORF">GCM10011519_09470</name>
</gene>
<evidence type="ECO:0000313" key="5">
    <source>
        <dbReference type="Proteomes" id="UP000649179"/>
    </source>
</evidence>
<feature type="transmembrane region" description="Helical" evidence="2">
    <location>
        <begin position="599"/>
        <end position="618"/>
    </location>
</feature>
<reference evidence="4" key="2">
    <citation type="submission" date="2020-09" db="EMBL/GenBank/DDBJ databases">
        <authorList>
            <person name="Sun Q."/>
            <person name="Zhou Y."/>
        </authorList>
    </citation>
    <scope>NUCLEOTIDE SEQUENCE</scope>
    <source>
        <strain evidence="4">CGMCC 1.16067</strain>
    </source>
</reference>
<keyword evidence="5" id="KW-1185">Reference proteome</keyword>
<evidence type="ECO:0000256" key="2">
    <source>
        <dbReference type="SAM" id="Phobius"/>
    </source>
</evidence>
<dbReference type="Gene3D" id="3.10.620.30">
    <property type="match status" value="1"/>
</dbReference>
<comment type="caution">
    <text evidence="4">The sequence shown here is derived from an EMBL/GenBank/DDBJ whole genome shotgun (WGS) entry which is preliminary data.</text>
</comment>
<feature type="domain" description="Transglutaminase-like" evidence="3">
    <location>
        <begin position="471"/>
        <end position="540"/>
    </location>
</feature>
<keyword evidence="2" id="KW-0472">Membrane</keyword>
<dbReference type="InterPro" id="IPR021878">
    <property type="entry name" value="TgpA_N"/>
</dbReference>
<accession>A0A917F0D3</accession>
<feature type="transmembrane region" description="Helical" evidence="2">
    <location>
        <begin position="66"/>
        <end position="82"/>
    </location>
</feature>
<dbReference type="AlphaFoldDB" id="A0A917F0D3"/>
<dbReference type="InterPro" id="IPR002931">
    <property type="entry name" value="Transglutaminase-like"/>
</dbReference>
<reference evidence="4" key="1">
    <citation type="journal article" date="2014" name="Int. J. Syst. Evol. Microbiol.">
        <title>Complete genome sequence of Corynebacterium casei LMG S-19264T (=DSM 44701T), isolated from a smear-ripened cheese.</title>
        <authorList>
            <consortium name="US DOE Joint Genome Institute (JGI-PGF)"/>
            <person name="Walter F."/>
            <person name="Albersmeier A."/>
            <person name="Kalinowski J."/>
            <person name="Ruckert C."/>
        </authorList>
    </citation>
    <scope>NUCLEOTIDE SEQUENCE</scope>
    <source>
        <strain evidence="4">CGMCC 1.16067</strain>
    </source>
</reference>
<dbReference type="EMBL" id="BMKQ01000001">
    <property type="protein sequence ID" value="GGF38023.1"/>
    <property type="molecule type" value="Genomic_DNA"/>
</dbReference>
<feature type="transmembrane region" description="Helical" evidence="2">
    <location>
        <begin position="124"/>
        <end position="144"/>
    </location>
</feature>
<proteinExistence type="predicted"/>
<evidence type="ECO:0000259" key="3">
    <source>
        <dbReference type="SMART" id="SM00460"/>
    </source>
</evidence>
<keyword evidence="2" id="KW-1133">Transmembrane helix</keyword>
<dbReference type="RefSeq" id="WP_188778692.1">
    <property type="nucleotide sequence ID" value="NZ_BMKQ01000001.1"/>
</dbReference>
<dbReference type="PANTHER" id="PTHR42736">
    <property type="entry name" value="PROTEIN-GLUTAMINE GAMMA-GLUTAMYLTRANSFERASE"/>
    <property type="match status" value="1"/>
</dbReference>
<protein>
    <recommendedName>
        <fullName evidence="3">Transglutaminase-like domain-containing protein</fullName>
    </recommendedName>
</protein>
<dbReference type="PANTHER" id="PTHR42736:SF1">
    <property type="entry name" value="PROTEIN-GLUTAMINE GAMMA-GLUTAMYLTRANSFERASE"/>
    <property type="match status" value="1"/>
</dbReference>
<dbReference type="Pfam" id="PF01841">
    <property type="entry name" value="Transglut_core"/>
    <property type="match status" value="1"/>
</dbReference>
<organism evidence="4 5">
    <name type="scientific">Marmoricola endophyticus</name>
    <dbReference type="NCBI Taxonomy" id="2040280"/>
    <lineage>
        <taxon>Bacteria</taxon>
        <taxon>Bacillati</taxon>
        <taxon>Actinomycetota</taxon>
        <taxon>Actinomycetes</taxon>
        <taxon>Propionibacteriales</taxon>
        <taxon>Nocardioidaceae</taxon>
        <taxon>Marmoricola</taxon>
    </lineage>
</organism>
<evidence type="ECO:0000256" key="1">
    <source>
        <dbReference type="SAM" id="MobiDB-lite"/>
    </source>
</evidence>
<sequence length="741" mass="79666">MTRLDSTSARLQGAAEALLAVLTGWTAVLAWRGLVEDPGAFTTPLLAGALLVGAVGWVMRVLSGRWYVVLPVQLLIGLLWVQERYTGTWLPTIGDLRGVGDWLGSGALAGQKFVSPVPAEYPQLPYLLLLGGLGIVLAVDLLACTLRRAPLAGLPLLLALTISASLLIQPVSLGVFVLSAAGWLLLIALQAGEELAGWGRGRLGGARGALTSMTAKIGLTCAVVAVLATSVLSAEGRQLGDIGQGPGVGSITTTNPLLDMRRNLRQPDDRPLVQVRTSAGTPTYLRTTVLDDFTGQVWRPSRRTASGTEPVPGVLPPPLGLQVASQGPEREWDLRVSPSFSSRWLPLPFPTRDLSVDGRWRYDPDTLDVVATGGLTTAGRSYSATTAAIRADAALLRESGPAPSALRRSMTRLPDQLPDAFADTAQQVTAQASNDFDRAVALQDWFRGDGGFRYSTSPAPGSGIRTLERFITTDRVGYCEQFSTAMAVMARTLGIPARVSVGFLRPQEVGGEYVFSGRDLHAWPELYFNGVGWLRFEPTPAARTADAPAYTRQPAEQQVPDAQPSAQPTAQPSGTAPSRAPRALDDTGSATDDGGVPVLVWPLGLLLVLLLLGAPRLLRSALRRRRWAAATSTSSAAEAAWADVRGTASDLELRWVLEGTVRQNAAEVHSTVEVSAEAERALADVVRFVEVSRYARGSDTLQVDRVRADVEAWREEMFAAVDPRRARRARWWPRSLLRRNR</sequence>
<dbReference type="SMART" id="SM00460">
    <property type="entry name" value="TGc"/>
    <property type="match status" value="1"/>
</dbReference>
<dbReference type="InterPro" id="IPR038765">
    <property type="entry name" value="Papain-like_cys_pep_sf"/>
</dbReference>
<dbReference type="InterPro" id="IPR052901">
    <property type="entry name" value="Bact_TGase-like"/>
</dbReference>